<dbReference type="Proteomes" id="UP000079169">
    <property type="component" value="Unplaced"/>
</dbReference>
<dbReference type="RefSeq" id="XP_026684568.1">
    <property type="nucleotide sequence ID" value="XM_026828767.1"/>
</dbReference>
<gene>
    <name evidence="4" type="primary">LOC113470380</name>
</gene>
<dbReference type="AlphaFoldDB" id="A0A3Q0JC99"/>
<feature type="domain" description="PLAT" evidence="2">
    <location>
        <begin position="14"/>
        <end position="117"/>
    </location>
</feature>
<keyword evidence="3" id="KW-1185">Reference proteome</keyword>
<evidence type="ECO:0000259" key="2">
    <source>
        <dbReference type="PROSITE" id="PS50095"/>
    </source>
</evidence>
<dbReference type="Gene3D" id="2.60.60.20">
    <property type="entry name" value="PLAT/LH2 domain"/>
    <property type="match status" value="1"/>
</dbReference>
<dbReference type="PROSITE" id="PS50095">
    <property type="entry name" value="PLAT"/>
    <property type="match status" value="1"/>
</dbReference>
<protein>
    <submittedName>
        <fullName evidence="4">Uncharacterized protein LOC113470380</fullName>
    </submittedName>
</protein>
<evidence type="ECO:0000256" key="1">
    <source>
        <dbReference type="PROSITE-ProRule" id="PRU00152"/>
    </source>
</evidence>
<evidence type="ECO:0000313" key="4">
    <source>
        <dbReference type="RefSeq" id="XP_026684568.1"/>
    </source>
</evidence>
<dbReference type="STRING" id="121845.A0A3Q0JC99"/>
<comment type="caution">
    <text evidence="1">Lacks conserved residue(s) required for the propagation of feature annotation.</text>
</comment>
<dbReference type="InterPro" id="IPR001024">
    <property type="entry name" value="PLAT/LH2_dom"/>
</dbReference>
<name>A0A3Q0JC99_DIACI</name>
<proteinExistence type="predicted"/>
<dbReference type="PaxDb" id="121845-A0A3Q0JC99"/>
<dbReference type="SUPFAM" id="SSF49723">
    <property type="entry name" value="Lipase/lipooxygenase domain (PLAT/LH2 domain)"/>
    <property type="match status" value="1"/>
</dbReference>
<dbReference type="GeneID" id="113470380"/>
<organism evidence="3 4">
    <name type="scientific">Diaphorina citri</name>
    <name type="common">Asian citrus psyllid</name>
    <dbReference type="NCBI Taxonomy" id="121845"/>
    <lineage>
        <taxon>Eukaryota</taxon>
        <taxon>Metazoa</taxon>
        <taxon>Ecdysozoa</taxon>
        <taxon>Arthropoda</taxon>
        <taxon>Hexapoda</taxon>
        <taxon>Insecta</taxon>
        <taxon>Pterygota</taxon>
        <taxon>Neoptera</taxon>
        <taxon>Paraneoptera</taxon>
        <taxon>Hemiptera</taxon>
        <taxon>Sternorrhyncha</taxon>
        <taxon>Psylloidea</taxon>
        <taxon>Psyllidae</taxon>
        <taxon>Diaphorininae</taxon>
        <taxon>Diaphorina</taxon>
    </lineage>
</organism>
<evidence type="ECO:0000313" key="3">
    <source>
        <dbReference type="Proteomes" id="UP000079169"/>
    </source>
</evidence>
<dbReference type="InterPro" id="IPR036392">
    <property type="entry name" value="PLAT/LH2_dom_sf"/>
</dbReference>
<sequence length="117" mass="13240">MSNTYGDKQPFCRYLYRVTVFISNSTASREHGGEVGKFSIEIHGTKGKTDDISLFKEQFYKPGAEHRQVVGGAGVGHITDVLFRWEHEISVNILTWRLEALIHVSSVLVESLEEKQT</sequence>
<reference evidence="4" key="1">
    <citation type="submission" date="2025-08" db="UniProtKB">
        <authorList>
            <consortium name="RefSeq"/>
        </authorList>
    </citation>
    <scope>IDENTIFICATION</scope>
</reference>
<accession>A0A3Q0JC99</accession>
<dbReference type="KEGG" id="dci:113470380"/>